<dbReference type="Proteomes" id="UP000199686">
    <property type="component" value="Unassembled WGS sequence"/>
</dbReference>
<evidence type="ECO:0000313" key="13">
    <source>
        <dbReference type="Proteomes" id="UP000589373"/>
    </source>
</evidence>
<evidence type="ECO:0000313" key="12">
    <source>
        <dbReference type="Proteomes" id="UP000199686"/>
    </source>
</evidence>
<comment type="caution">
    <text evidence="9">The sequence shown here is derived from an EMBL/GenBank/DDBJ whole genome shotgun (WGS) entry which is preliminary data.</text>
</comment>
<accession>A0A143YZU0</accession>
<feature type="domain" description="PhoU" evidence="7">
    <location>
        <begin position="464"/>
        <end position="546"/>
    </location>
</feature>
<dbReference type="GO" id="GO:0044341">
    <property type="term" value="P:sodium-dependent phosphate transport"/>
    <property type="evidence" value="ECO:0007669"/>
    <property type="project" value="InterPro"/>
</dbReference>
<feature type="transmembrane region" description="Helical" evidence="6">
    <location>
        <begin position="279"/>
        <end position="301"/>
    </location>
</feature>
<feature type="transmembrane region" description="Helical" evidence="6">
    <location>
        <begin position="246"/>
        <end position="267"/>
    </location>
</feature>
<sequence>MDWQSMLFQFFGGLGIFLFGLKYMGDGLQRSAGDNLRNILNKFTSTPFRAVLAGILVTVLIQSSSGTTVLAVGLVSAGFMNLEQAIGIIMGANIGTTITAFIIGFHVGAYALPIMAIGALLLFFTKNAFVNSVGQIIFGFGSLFYGLDMMGTGMEPLEQLPQFRSLMTNLSDHPFYGVLTGTGLTLVIQSSSATVGILQELYSQNSISLQAALPILFGNNIGTTITAILAAIGASLPAKRAAASHVVFNLTGTVFILLILSPFTVVLTKLSVLLNLNPAMQLAFAHGMFNVLNVLIQMWFIRQLAVLVTKMVPGEERIVKYDATNLDYTIIQTSPSVALNQAKLEVEQMGSFVTDEFHAAYKYYLDHNDLYKQDTLQLEEIVDTIDYKLTEYLTFISREELPFHASNDHAIMIDITKYLERIGDHCENIVRNIEEATKAAKRDIRANKHNQDVQTILMDDELVNLFAIVERNIREAIDSYLQDNQLLAEQVIQREEEVNEAEQAIRERYIQRLNSGIGLPSEGILFVDIVSNLERISDHSVKIAKHTLGTRYPYQRLSRRFIRKTEQAYAEAVLKASSLDK</sequence>
<comment type="subcellular location">
    <subcellularLocation>
        <location evidence="1">Cell membrane</location>
        <topology evidence="1">Multi-pass membrane protein</topology>
    </subcellularLocation>
</comment>
<reference evidence="9 13" key="3">
    <citation type="journal article" date="2020" name="Biotechnol. Biofuels">
        <title>New insights from the biogas microbiome by comprehensive genome-resolved metagenomics of nearly 1600 species originating from multiple anaerobic digesters.</title>
        <authorList>
            <person name="Campanaro S."/>
            <person name="Treu L."/>
            <person name="Rodriguez-R L.M."/>
            <person name="Kovalovszki A."/>
            <person name="Ziels R.M."/>
            <person name="Maus I."/>
            <person name="Zhu X."/>
            <person name="Kougias P.G."/>
            <person name="Basile A."/>
            <person name="Luo G."/>
            <person name="Schluter A."/>
            <person name="Konstantinidis K.T."/>
            <person name="Angelidaki I."/>
        </authorList>
    </citation>
    <scope>NUCLEOTIDE SEQUENCE [LARGE SCALE GENOMIC DNA]</scope>
    <source>
        <strain evidence="9">AS07pgkLD_105</strain>
    </source>
</reference>
<dbReference type="Pfam" id="PF01895">
    <property type="entry name" value="PhoU"/>
    <property type="match status" value="2"/>
</dbReference>
<keyword evidence="4 6" id="KW-1133">Transmembrane helix</keyword>
<evidence type="ECO:0000256" key="6">
    <source>
        <dbReference type="SAM" id="Phobius"/>
    </source>
</evidence>
<keyword evidence="5 6" id="KW-0472">Membrane</keyword>
<dbReference type="SUPFAM" id="SSF109755">
    <property type="entry name" value="PhoU-like"/>
    <property type="match status" value="1"/>
</dbReference>
<evidence type="ECO:0000313" key="10">
    <source>
        <dbReference type="EMBL" id="SFI03488.1"/>
    </source>
</evidence>
<dbReference type="EMBL" id="JAAZCD010000011">
    <property type="protein sequence ID" value="NLD30734.1"/>
    <property type="molecule type" value="Genomic_DNA"/>
</dbReference>
<feature type="transmembrane region" description="Helical" evidence="6">
    <location>
        <begin position="101"/>
        <end position="124"/>
    </location>
</feature>
<feature type="domain" description="PhoU" evidence="7">
    <location>
        <begin position="346"/>
        <end position="432"/>
    </location>
</feature>
<evidence type="ECO:0000256" key="2">
    <source>
        <dbReference type="ARBA" id="ARBA00022475"/>
    </source>
</evidence>
<keyword evidence="2" id="KW-1003">Cell membrane</keyword>
<dbReference type="EMBL" id="FOQC01000039">
    <property type="protein sequence ID" value="SFI03488.1"/>
    <property type="molecule type" value="Genomic_DNA"/>
</dbReference>
<dbReference type="InterPro" id="IPR003841">
    <property type="entry name" value="Na/Pi_transpt"/>
</dbReference>
<dbReference type="OrthoDB" id="9763003at2"/>
<dbReference type="Proteomes" id="UP000589373">
    <property type="component" value="Unassembled WGS sequence"/>
</dbReference>
<feature type="transmembrane region" description="Helical" evidence="6">
    <location>
        <begin position="46"/>
        <end position="63"/>
    </location>
</feature>
<dbReference type="InterPro" id="IPR004633">
    <property type="entry name" value="NaPi_cotrn-rel/YqeW-like"/>
</dbReference>
<evidence type="ECO:0000256" key="1">
    <source>
        <dbReference type="ARBA" id="ARBA00004651"/>
    </source>
</evidence>
<dbReference type="AlphaFoldDB" id="A0A143YZU0"/>
<evidence type="ECO:0000256" key="4">
    <source>
        <dbReference type="ARBA" id="ARBA00022989"/>
    </source>
</evidence>
<evidence type="ECO:0000256" key="5">
    <source>
        <dbReference type="ARBA" id="ARBA00023136"/>
    </source>
</evidence>
<dbReference type="PANTHER" id="PTHR10010:SF46">
    <property type="entry name" value="SODIUM-DEPENDENT PHOSPHATE TRANSPORT PROTEIN 2B"/>
    <property type="match status" value="1"/>
</dbReference>
<keyword evidence="3 6" id="KW-0812">Transmembrane</keyword>
<evidence type="ECO:0000256" key="3">
    <source>
        <dbReference type="ARBA" id="ARBA00022692"/>
    </source>
</evidence>
<dbReference type="Proteomes" id="UP000195947">
    <property type="component" value="Unassembled WGS sequence"/>
</dbReference>
<dbReference type="Pfam" id="PF02690">
    <property type="entry name" value="Na_Pi_cotrans"/>
    <property type="match status" value="1"/>
</dbReference>
<dbReference type="InterPro" id="IPR026022">
    <property type="entry name" value="PhoU_dom"/>
</dbReference>
<evidence type="ECO:0000259" key="7">
    <source>
        <dbReference type="Pfam" id="PF01895"/>
    </source>
</evidence>
<dbReference type="GO" id="GO:0005436">
    <property type="term" value="F:sodium:phosphate symporter activity"/>
    <property type="evidence" value="ECO:0007669"/>
    <property type="project" value="InterPro"/>
</dbReference>
<dbReference type="RefSeq" id="WP_086990407.1">
    <property type="nucleotide sequence ID" value="NZ_CP089787.1"/>
</dbReference>
<organism evidence="9 13">
    <name type="scientific">Trichococcus flocculiformis</name>
    <dbReference type="NCBI Taxonomy" id="82803"/>
    <lineage>
        <taxon>Bacteria</taxon>
        <taxon>Bacillati</taxon>
        <taxon>Bacillota</taxon>
        <taxon>Bacilli</taxon>
        <taxon>Lactobacillales</taxon>
        <taxon>Carnobacteriaceae</taxon>
        <taxon>Trichococcus</taxon>
    </lineage>
</organism>
<feature type="transmembrane region" description="Helical" evidence="6">
    <location>
        <begin position="211"/>
        <end position="234"/>
    </location>
</feature>
<dbReference type="PANTHER" id="PTHR10010">
    <property type="entry name" value="SOLUTE CARRIER FAMILY 34 SODIUM PHOSPHATE , MEMBER 2-RELATED"/>
    <property type="match status" value="1"/>
</dbReference>
<feature type="transmembrane region" description="Helical" evidence="6">
    <location>
        <begin position="175"/>
        <end position="199"/>
    </location>
</feature>
<dbReference type="GO" id="GO:0005886">
    <property type="term" value="C:plasma membrane"/>
    <property type="evidence" value="ECO:0007669"/>
    <property type="project" value="UniProtKB-SubCell"/>
</dbReference>
<dbReference type="NCBIfam" id="TIGR00704">
    <property type="entry name" value="NaPi_cotrn_rel"/>
    <property type="match status" value="1"/>
</dbReference>
<protein>
    <submittedName>
        <fullName evidence="9">Na/Pi cotransporter family protein</fullName>
    </submittedName>
    <submittedName>
        <fullName evidence="10">Phosphate:Na+ symporter</fullName>
    </submittedName>
    <submittedName>
        <fullName evidence="8">Sodium-dependent phosphate transport protein</fullName>
    </submittedName>
</protein>
<reference evidence="10 12" key="2">
    <citation type="submission" date="2016-10" db="EMBL/GenBank/DDBJ databases">
        <authorList>
            <person name="Varghese N."/>
            <person name="Submissions S."/>
        </authorList>
    </citation>
    <scope>NUCLEOTIDE SEQUENCE [LARGE SCALE GENOMIC DNA]</scope>
    <source>
        <strain evidence="10 12">DSM 2094</strain>
    </source>
</reference>
<reference evidence="8 11" key="1">
    <citation type="submission" date="2016-02" db="EMBL/GenBank/DDBJ databases">
        <authorList>
            <person name="Strepis N."/>
        </authorList>
    </citation>
    <scope>NUCLEOTIDE SEQUENCE [LARGE SCALE GENOMIC DNA]</scope>
    <source>
        <strain evidence="8">Trichococcus flocculiformis</strain>
    </source>
</reference>
<dbReference type="InterPro" id="IPR038078">
    <property type="entry name" value="PhoU-like_sf"/>
</dbReference>
<proteinExistence type="predicted"/>
<keyword evidence="11" id="KW-1185">Reference proteome</keyword>
<gene>
    <name evidence="9" type="ORF">GX662_00505</name>
    <name evidence="10" type="ORF">SAMN04488507_103910</name>
    <name evidence="8" type="ORF">TFLO_2657</name>
</gene>
<dbReference type="NCBIfam" id="NF037997">
    <property type="entry name" value="Na_Pi_symport"/>
    <property type="match status" value="1"/>
</dbReference>
<evidence type="ECO:0000313" key="8">
    <source>
        <dbReference type="EMBL" id="CZR01569.1"/>
    </source>
</evidence>
<dbReference type="Gene3D" id="1.20.58.220">
    <property type="entry name" value="Phosphate transport system protein phou homolog 2, domain 2"/>
    <property type="match status" value="1"/>
</dbReference>
<evidence type="ECO:0000313" key="11">
    <source>
        <dbReference type="Proteomes" id="UP000195947"/>
    </source>
</evidence>
<dbReference type="EMBL" id="FJMZ01000042">
    <property type="protein sequence ID" value="CZR01569.1"/>
    <property type="molecule type" value="Genomic_DNA"/>
</dbReference>
<feature type="transmembrane region" description="Helical" evidence="6">
    <location>
        <begin position="6"/>
        <end position="25"/>
    </location>
</feature>
<evidence type="ECO:0000313" key="9">
    <source>
        <dbReference type="EMBL" id="NLD30734.1"/>
    </source>
</evidence>
<name>A0A143YZU0_9LACT</name>
<feature type="transmembrane region" description="Helical" evidence="6">
    <location>
        <begin position="136"/>
        <end position="154"/>
    </location>
</feature>